<dbReference type="Proteomes" id="UP000009022">
    <property type="component" value="Unassembled WGS sequence"/>
</dbReference>
<dbReference type="GO" id="GO:0031509">
    <property type="term" value="P:subtelomeric heterochromatin formation"/>
    <property type="evidence" value="ECO:0007669"/>
    <property type="project" value="InterPro"/>
</dbReference>
<feature type="domain" description="Histone acetyl transferase HAT1 N-terminal" evidence="16">
    <location>
        <begin position="10"/>
        <end position="167"/>
    </location>
</feature>
<keyword evidence="19" id="KW-1185">Reference proteome</keyword>
<evidence type="ECO:0000256" key="14">
    <source>
        <dbReference type="PIRSR" id="PIRSR038084-3"/>
    </source>
</evidence>
<evidence type="ECO:0000256" key="5">
    <source>
        <dbReference type="ARBA" id="ARBA00022679"/>
    </source>
</evidence>
<feature type="domain" description="N-acetyltransferase" evidence="15">
    <location>
        <begin position="174"/>
        <end position="249"/>
    </location>
</feature>
<dbReference type="InterPro" id="IPR017380">
    <property type="entry name" value="Hist_AcTrfase_B-typ_cat-su"/>
</dbReference>
<proteinExistence type="inferred from homology"/>
<dbReference type="GO" id="GO:0010485">
    <property type="term" value="F:histone H4 acetyltransferase activity"/>
    <property type="evidence" value="ECO:0000318"/>
    <property type="project" value="GO_Central"/>
</dbReference>
<dbReference type="EC" id="2.3.1.48" evidence="3 11"/>
<comment type="subcellular location">
    <subcellularLocation>
        <location evidence="1">Nucleus</location>
    </subcellularLocation>
</comment>
<dbReference type="InterPro" id="IPR048776">
    <property type="entry name" value="HAT1_C"/>
</dbReference>
<name>B3RPJ9_TRIAD</name>
<evidence type="ECO:0000256" key="8">
    <source>
        <dbReference type="ARBA" id="ARBA00023242"/>
    </source>
</evidence>
<dbReference type="InParanoid" id="B3RPJ9"/>
<evidence type="ECO:0000256" key="12">
    <source>
        <dbReference type="PIRSR" id="PIRSR038084-1"/>
    </source>
</evidence>
<evidence type="ECO:0000256" key="6">
    <source>
        <dbReference type="ARBA" id="ARBA00022763"/>
    </source>
</evidence>
<reference evidence="18 19" key="1">
    <citation type="journal article" date="2008" name="Nature">
        <title>The Trichoplax genome and the nature of placozoans.</title>
        <authorList>
            <person name="Srivastava M."/>
            <person name="Begovic E."/>
            <person name="Chapman J."/>
            <person name="Putnam N.H."/>
            <person name="Hellsten U."/>
            <person name="Kawashima T."/>
            <person name="Kuo A."/>
            <person name="Mitros T."/>
            <person name="Salamov A."/>
            <person name="Carpenter M.L."/>
            <person name="Signorovitch A.Y."/>
            <person name="Moreno M.A."/>
            <person name="Kamm K."/>
            <person name="Grimwood J."/>
            <person name="Schmutz J."/>
            <person name="Shapiro H."/>
            <person name="Grigoriev I.V."/>
            <person name="Buss L.W."/>
            <person name="Schierwater B."/>
            <person name="Dellaporta S.L."/>
            <person name="Rokhsar D.S."/>
        </authorList>
    </citation>
    <scope>NUCLEOTIDE SEQUENCE [LARGE SCALE GENOMIC DNA]</scope>
    <source>
        <strain evidence="18 19">Grell-BS-1999</strain>
    </source>
</reference>
<dbReference type="InterPro" id="IPR016181">
    <property type="entry name" value="Acyl_CoA_acyltransferase"/>
</dbReference>
<evidence type="ECO:0000256" key="11">
    <source>
        <dbReference type="PIRNR" id="PIRNR038084"/>
    </source>
</evidence>
<dbReference type="Pfam" id="PF21183">
    <property type="entry name" value="HAT1_C"/>
    <property type="match status" value="1"/>
</dbReference>
<dbReference type="GeneID" id="6750697"/>
<evidence type="ECO:0000313" key="18">
    <source>
        <dbReference type="EMBL" id="EDV28203.1"/>
    </source>
</evidence>
<dbReference type="InterPro" id="IPR013523">
    <property type="entry name" value="Hist_AcTrfase_HAT1_C"/>
</dbReference>
<dbReference type="GO" id="GO:0042393">
    <property type="term" value="F:histone binding"/>
    <property type="evidence" value="ECO:0007669"/>
    <property type="project" value="InterPro"/>
</dbReference>
<dbReference type="FunFam" id="1.10.10.390:FF:000001">
    <property type="entry name" value="Histone acetyltransferase type B catalytic subunit"/>
    <property type="match status" value="1"/>
</dbReference>
<dbReference type="FunCoup" id="B3RPJ9">
    <property type="interactions" value="2091"/>
</dbReference>
<dbReference type="GO" id="GO:0000781">
    <property type="term" value="C:chromosome, telomeric region"/>
    <property type="evidence" value="ECO:0007669"/>
    <property type="project" value="GOC"/>
</dbReference>
<dbReference type="eggNOG" id="KOG2696">
    <property type="taxonomic scope" value="Eukaryota"/>
</dbReference>
<dbReference type="STRING" id="10228.B3RPJ9"/>
<dbReference type="EMBL" id="DS985242">
    <property type="protein sequence ID" value="EDV28203.1"/>
    <property type="molecule type" value="Genomic_DNA"/>
</dbReference>
<dbReference type="InterPro" id="IPR000182">
    <property type="entry name" value="GNAT_dom"/>
</dbReference>
<dbReference type="OMA" id="WTCDAND"/>
<evidence type="ECO:0000256" key="10">
    <source>
        <dbReference type="ARBA" id="ARBA00048017"/>
    </source>
</evidence>
<dbReference type="SUPFAM" id="SSF55729">
    <property type="entry name" value="Acyl-CoA N-acyltransferases (Nat)"/>
    <property type="match status" value="1"/>
</dbReference>
<dbReference type="Gene3D" id="3.90.360.10">
    <property type="entry name" value="Histone acetyl transferase 1 (HAT1), N-terminal domain"/>
    <property type="match status" value="1"/>
</dbReference>
<keyword evidence="9 11" id="KW-0012">Acyltransferase</keyword>
<evidence type="ECO:0000259" key="17">
    <source>
        <dbReference type="Pfam" id="PF21183"/>
    </source>
</evidence>
<feature type="domain" description="Histone acetyltransferase type B catalytic subunit C-terminal" evidence="17">
    <location>
        <begin position="266"/>
        <end position="317"/>
    </location>
</feature>
<dbReference type="HOGENOM" id="CLU_036024_0_0_1"/>
<feature type="active site" description="Proton donor/acceptor" evidence="12">
    <location>
        <position position="256"/>
    </location>
</feature>
<dbReference type="PANTHER" id="PTHR12046">
    <property type="entry name" value="HISTONE ACETYLTRANSFERASE TYPE B CATALYTIC SUBUNIT"/>
    <property type="match status" value="1"/>
</dbReference>
<evidence type="ECO:0000256" key="4">
    <source>
        <dbReference type="ARBA" id="ARBA00021268"/>
    </source>
</evidence>
<evidence type="ECO:0000256" key="2">
    <source>
        <dbReference type="ARBA" id="ARBA00010543"/>
    </source>
</evidence>
<evidence type="ECO:0000256" key="3">
    <source>
        <dbReference type="ARBA" id="ARBA00013184"/>
    </source>
</evidence>
<dbReference type="GO" id="GO:0006281">
    <property type="term" value="P:DNA repair"/>
    <property type="evidence" value="ECO:0007669"/>
    <property type="project" value="UniProtKB-KW"/>
</dbReference>
<keyword evidence="8" id="KW-0539">Nucleus</keyword>
<dbReference type="Pfam" id="PF00583">
    <property type="entry name" value="Acetyltransf_1"/>
    <property type="match status" value="1"/>
</dbReference>
<dbReference type="PIRSF" id="PIRSF038084">
    <property type="entry name" value="HAT-B_cat"/>
    <property type="match status" value="1"/>
</dbReference>
<evidence type="ECO:0000256" key="13">
    <source>
        <dbReference type="PIRSR" id="PIRSR038084-2"/>
    </source>
</evidence>
<dbReference type="GO" id="GO:0005634">
    <property type="term" value="C:nucleus"/>
    <property type="evidence" value="ECO:0007669"/>
    <property type="project" value="UniProtKB-SubCell"/>
</dbReference>
<dbReference type="OrthoDB" id="10253098at2759"/>
<evidence type="ECO:0000313" key="19">
    <source>
        <dbReference type="Proteomes" id="UP000009022"/>
    </source>
</evidence>
<dbReference type="AlphaFoldDB" id="B3RPJ9"/>
<dbReference type="KEGG" id="tad:TRIADDRAFT_53567"/>
<dbReference type="CTD" id="6750697"/>
<evidence type="ECO:0000256" key="9">
    <source>
        <dbReference type="ARBA" id="ARBA00023315"/>
    </source>
</evidence>
<evidence type="ECO:0000256" key="1">
    <source>
        <dbReference type="ARBA" id="ARBA00004123"/>
    </source>
</evidence>
<dbReference type="Gene3D" id="3.40.630.30">
    <property type="match status" value="1"/>
</dbReference>
<feature type="region of interest" description="Interaction with histone H4 N-terminus" evidence="13">
    <location>
        <begin position="205"/>
        <end position="207"/>
    </location>
</feature>
<protein>
    <recommendedName>
        <fullName evidence="4 11">Histone acetyltransferase type B catalytic subunit</fullName>
        <ecNumber evidence="3 11">2.3.1.48</ecNumber>
    </recommendedName>
</protein>
<feature type="region of interest" description="Interaction with histone H4 N-terminus" evidence="13">
    <location>
        <begin position="46"/>
        <end position="48"/>
    </location>
</feature>
<dbReference type="Pfam" id="PF10394">
    <property type="entry name" value="Hat1_N"/>
    <property type="match status" value="1"/>
</dbReference>
<dbReference type="RefSeq" id="XP_002110037.1">
    <property type="nucleotide sequence ID" value="XM_002110001.1"/>
</dbReference>
<dbReference type="InterPro" id="IPR019467">
    <property type="entry name" value="Hat1_N"/>
</dbReference>
<dbReference type="Gene3D" id="1.10.10.390">
    <property type="match status" value="1"/>
</dbReference>
<evidence type="ECO:0000259" key="15">
    <source>
        <dbReference type="Pfam" id="PF00583"/>
    </source>
</evidence>
<sequence>MEVGKDHDLIASANEAIHLKLVSKGDEVLEKSESFHPEFTHQLFGDNEAIFGYKDLEIKLYYGSSSLLTYFGFTYSQKIDPSTSDGVKADDIIQILSDVLPQGFYTNQDEYMRVLEKEESNFKPFGEIINSYSLDDQTFEIRKANVDIPGFKAYHERLRTFLIWYIETASFIDDDDEKWTFYLLYHKRKDHNAFRYDIIGYMTSYNYYAYPDKIRSRISQIIILPPYQRNGHGAKLLESYYSLAEKDDNILDITAEDPSENFISLRDFVDCRRCAKLPAYSDQNLHDGFNENMANEARKKLKIHKKQARRVYEILRLKATDRSNAKEYLAYKSYVKKRLSQPFKKEEKDLLKLQKFLKPEEYNAAIIQANSQDKVQLLNDSYKAIEESYLSIIEKLALY</sequence>
<comment type="catalytic activity">
    <reaction evidence="10 11">
        <text>L-lysyl-[protein] + acetyl-CoA = N(6)-acetyl-L-lysyl-[protein] + CoA + H(+)</text>
        <dbReference type="Rhea" id="RHEA:45948"/>
        <dbReference type="Rhea" id="RHEA-COMP:9752"/>
        <dbReference type="Rhea" id="RHEA-COMP:10731"/>
        <dbReference type="ChEBI" id="CHEBI:15378"/>
        <dbReference type="ChEBI" id="CHEBI:29969"/>
        <dbReference type="ChEBI" id="CHEBI:57287"/>
        <dbReference type="ChEBI" id="CHEBI:57288"/>
        <dbReference type="ChEBI" id="CHEBI:61930"/>
        <dbReference type="EC" id="2.3.1.48"/>
    </reaction>
</comment>
<keyword evidence="7" id="KW-0234">DNA repair</keyword>
<evidence type="ECO:0000256" key="7">
    <source>
        <dbReference type="ARBA" id="ARBA00023204"/>
    </source>
</evidence>
<keyword evidence="5 11" id="KW-0808">Transferase</keyword>
<comment type="similarity">
    <text evidence="2 11">Belongs to the HAT1 family.</text>
</comment>
<organism evidence="18 19">
    <name type="scientific">Trichoplax adhaerens</name>
    <name type="common">Trichoplax reptans</name>
    <dbReference type="NCBI Taxonomy" id="10228"/>
    <lineage>
        <taxon>Eukaryota</taxon>
        <taxon>Metazoa</taxon>
        <taxon>Placozoa</taxon>
        <taxon>Uniplacotomia</taxon>
        <taxon>Trichoplacea</taxon>
        <taxon>Trichoplacidae</taxon>
        <taxon>Trichoplax</taxon>
    </lineage>
</organism>
<accession>B3RPJ9</accession>
<feature type="site" description="Interaction with histone H4 N-terminus" evidence="14">
    <location>
        <position position="179"/>
    </location>
</feature>
<dbReference type="InterPro" id="IPR037113">
    <property type="entry name" value="Hat1_N_sf"/>
</dbReference>
<dbReference type="PhylomeDB" id="B3RPJ9"/>
<keyword evidence="6" id="KW-0227">DNA damage</keyword>
<evidence type="ECO:0000259" key="16">
    <source>
        <dbReference type="Pfam" id="PF10394"/>
    </source>
</evidence>
<gene>
    <name evidence="18" type="ORF">TRIADDRAFT_53567</name>
</gene>